<dbReference type="Proteomes" id="UP001165120">
    <property type="component" value="Unassembled WGS sequence"/>
</dbReference>
<evidence type="ECO:0000313" key="3">
    <source>
        <dbReference type="Proteomes" id="UP001165120"/>
    </source>
</evidence>
<sequence length="170" mass="18907">MDVVDSPRDDDDDSEVYVDTVEKLDISPKKLVFEADNSSALNDHKVFADSADSAETSSIEKYQEDVSEAPAAPATRRRSRRGSKGGLMELDHDGKLKKQVDLRAERLRRMSVNSDEGILGEVSGGDKDVKDEDDRNLNENSHDEDTVVGERETRSSLRKNKAGSNGKKRR</sequence>
<reference evidence="2" key="1">
    <citation type="submission" date="2023-04" db="EMBL/GenBank/DDBJ databases">
        <title>Candida boidinii NBRC 10035.</title>
        <authorList>
            <person name="Ichikawa N."/>
            <person name="Sato H."/>
            <person name="Tonouchi N."/>
        </authorList>
    </citation>
    <scope>NUCLEOTIDE SEQUENCE</scope>
    <source>
        <strain evidence="2">NBRC 10035</strain>
    </source>
</reference>
<feature type="compositionally biased region" description="Basic and acidic residues" evidence="1">
    <location>
        <begin position="89"/>
        <end position="108"/>
    </location>
</feature>
<organism evidence="2 3">
    <name type="scientific">Candida boidinii</name>
    <name type="common">Yeast</name>
    <dbReference type="NCBI Taxonomy" id="5477"/>
    <lineage>
        <taxon>Eukaryota</taxon>
        <taxon>Fungi</taxon>
        <taxon>Dikarya</taxon>
        <taxon>Ascomycota</taxon>
        <taxon>Saccharomycotina</taxon>
        <taxon>Pichiomycetes</taxon>
        <taxon>Pichiales</taxon>
        <taxon>Pichiaceae</taxon>
        <taxon>Ogataea</taxon>
        <taxon>Ogataea/Candida clade</taxon>
    </lineage>
</organism>
<evidence type="ECO:0000313" key="2">
    <source>
        <dbReference type="EMBL" id="GME66768.1"/>
    </source>
</evidence>
<dbReference type="EMBL" id="BSXN01000036">
    <property type="protein sequence ID" value="GME66768.1"/>
    <property type="molecule type" value="Genomic_DNA"/>
</dbReference>
<keyword evidence="3" id="KW-1185">Reference proteome</keyword>
<proteinExistence type="predicted"/>
<feature type="region of interest" description="Disordered" evidence="1">
    <location>
        <begin position="49"/>
        <end position="170"/>
    </location>
</feature>
<evidence type="ECO:0000256" key="1">
    <source>
        <dbReference type="SAM" id="MobiDB-lite"/>
    </source>
</evidence>
<protein>
    <submittedName>
        <fullName evidence="2">Unnamed protein product</fullName>
    </submittedName>
</protein>
<name>A0A9W6W782_CANBO</name>
<comment type="caution">
    <text evidence="2">The sequence shown here is derived from an EMBL/GenBank/DDBJ whole genome shotgun (WGS) entry which is preliminary data.</text>
</comment>
<dbReference type="AlphaFoldDB" id="A0A9W6W782"/>
<feature type="compositionally biased region" description="Basic residues" evidence="1">
    <location>
        <begin position="156"/>
        <end position="170"/>
    </location>
</feature>
<accession>A0A9W6W782</accession>
<feature type="compositionally biased region" description="Basic and acidic residues" evidence="1">
    <location>
        <begin position="124"/>
        <end position="155"/>
    </location>
</feature>
<gene>
    <name evidence="2" type="ORF">Cboi02_000021200</name>
</gene>